<dbReference type="GO" id="GO:0005789">
    <property type="term" value="C:endoplasmic reticulum membrane"/>
    <property type="evidence" value="ECO:0007669"/>
    <property type="project" value="TreeGrafter"/>
</dbReference>
<feature type="transmembrane region" description="Helical" evidence="1">
    <location>
        <begin position="151"/>
        <end position="173"/>
    </location>
</feature>
<dbReference type="AlphaFoldDB" id="A0A834MIE6"/>
<dbReference type="GO" id="GO:0000139">
    <property type="term" value="C:Golgi membrane"/>
    <property type="evidence" value="ECO:0007669"/>
    <property type="project" value="InterPro"/>
</dbReference>
<evidence type="ECO:0000256" key="1">
    <source>
        <dbReference type="SAM" id="Phobius"/>
    </source>
</evidence>
<evidence type="ECO:0000313" key="4">
    <source>
        <dbReference type="Proteomes" id="UP000625711"/>
    </source>
</evidence>
<dbReference type="Pfam" id="PF10277">
    <property type="entry name" value="Frag1"/>
    <property type="match status" value="1"/>
</dbReference>
<dbReference type="OrthoDB" id="68581at2759"/>
<keyword evidence="1" id="KW-0812">Transmembrane</keyword>
<dbReference type="PANTHER" id="PTHR12892">
    <property type="entry name" value="FGF RECEPTOR ACTIVATING PROTEIN 1"/>
    <property type="match status" value="1"/>
</dbReference>
<dbReference type="EMBL" id="JAACXV010000070">
    <property type="protein sequence ID" value="KAF7284756.1"/>
    <property type="molecule type" value="Genomic_DNA"/>
</dbReference>
<name>A0A834MIE6_RHYFE</name>
<dbReference type="InterPro" id="IPR039545">
    <property type="entry name" value="PGAP2"/>
</dbReference>
<evidence type="ECO:0000259" key="2">
    <source>
        <dbReference type="Pfam" id="PF10277"/>
    </source>
</evidence>
<reference evidence="3" key="1">
    <citation type="submission" date="2020-08" db="EMBL/GenBank/DDBJ databases">
        <title>Genome sequencing and assembly of the red palm weevil Rhynchophorus ferrugineus.</title>
        <authorList>
            <person name="Dias G.B."/>
            <person name="Bergman C.M."/>
            <person name="Manee M."/>
        </authorList>
    </citation>
    <scope>NUCLEOTIDE SEQUENCE</scope>
    <source>
        <strain evidence="3">AA-2017</strain>
        <tissue evidence="3">Whole larva</tissue>
    </source>
</reference>
<accession>A0A834MIE6</accession>
<dbReference type="InterPro" id="IPR019402">
    <property type="entry name" value="CWH43_N"/>
</dbReference>
<feature type="transmembrane region" description="Helical" evidence="1">
    <location>
        <begin position="20"/>
        <end position="44"/>
    </location>
</feature>
<feature type="domain" description="CWH43-like N-terminal" evidence="2">
    <location>
        <begin position="19"/>
        <end position="247"/>
    </location>
</feature>
<gene>
    <name evidence="3" type="ORF">GWI33_021625</name>
</gene>
<keyword evidence="1" id="KW-1133">Transmembrane helix</keyword>
<keyword evidence="4" id="KW-1185">Reference proteome</keyword>
<dbReference type="PANTHER" id="PTHR12892:SF17">
    <property type="entry name" value="POST-GPI ATTACHMENT TO PROTEINS FACTOR 2-LIKE"/>
    <property type="match status" value="1"/>
</dbReference>
<feature type="transmembrane region" description="Helical" evidence="1">
    <location>
        <begin position="193"/>
        <end position="213"/>
    </location>
</feature>
<feature type="transmembrane region" description="Helical" evidence="1">
    <location>
        <begin position="117"/>
        <end position="139"/>
    </location>
</feature>
<dbReference type="Proteomes" id="UP000625711">
    <property type="component" value="Unassembled WGS sequence"/>
</dbReference>
<evidence type="ECO:0000313" key="3">
    <source>
        <dbReference type="EMBL" id="KAF7284756.1"/>
    </source>
</evidence>
<comment type="caution">
    <text evidence="3">The sequence shown here is derived from an EMBL/GenBank/DDBJ whole genome shotgun (WGS) entry which is preliminary data.</text>
</comment>
<protein>
    <recommendedName>
        <fullName evidence="2">CWH43-like N-terminal domain-containing protein</fullName>
    </recommendedName>
</protein>
<dbReference type="GO" id="GO:0006506">
    <property type="term" value="P:GPI anchor biosynthetic process"/>
    <property type="evidence" value="ECO:0007669"/>
    <property type="project" value="TreeGrafter"/>
</dbReference>
<keyword evidence="1" id="KW-0472">Membrane</keyword>
<organism evidence="3 4">
    <name type="scientific">Rhynchophorus ferrugineus</name>
    <name type="common">Red palm weevil</name>
    <name type="synonym">Curculio ferrugineus</name>
    <dbReference type="NCBI Taxonomy" id="354439"/>
    <lineage>
        <taxon>Eukaryota</taxon>
        <taxon>Metazoa</taxon>
        <taxon>Ecdysozoa</taxon>
        <taxon>Arthropoda</taxon>
        <taxon>Hexapoda</taxon>
        <taxon>Insecta</taxon>
        <taxon>Pterygota</taxon>
        <taxon>Neoptera</taxon>
        <taxon>Endopterygota</taxon>
        <taxon>Coleoptera</taxon>
        <taxon>Polyphaga</taxon>
        <taxon>Cucujiformia</taxon>
        <taxon>Curculionidae</taxon>
        <taxon>Dryophthorinae</taxon>
        <taxon>Rhynchophorus</taxon>
    </lineage>
</organism>
<proteinExistence type="predicted"/>
<sequence>MEVETTKNRKNVLVHYKINFKYVCLCTVSIPLGALIVCFISAYIFQYDDVHETHCKVFNIVPSISAVTGISPQKYIWRISIALHIGPRVIISAVYKAYQFNMINPLGDPTLQYKAQLWLNTAYCLNLIEAAALCGVTYISNRENYPVHEKLFITFMVSSLGHMIACIKGTQFAARTRQGMESVKSGLKYKKDLFVLSILCTIGLIFFFLQHRLFCFRMAFSMFALCEYVIAAANMAFHIAVISDFPTEDLMVAKLLEENSNDTKKLS</sequence>
<feature type="transmembrane region" description="Helical" evidence="1">
    <location>
        <begin position="219"/>
        <end position="241"/>
    </location>
</feature>